<dbReference type="GO" id="GO:0008408">
    <property type="term" value="F:3'-5' exonuclease activity"/>
    <property type="evidence" value="ECO:0007669"/>
    <property type="project" value="InterPro"/>
</dbReference>
<accession>A0A8E2QCY8</accession>
<dbReference type="Gene3D" id="1.10.150.80">
    <property type="entry name" value="HRDC domain"/>
    <property type="match status" value="2"/>
</dbReference>
<comment type="similarity">
    <text evidence="6">Belongs to the RNase D family.</text>
</comment>
<protein>
    <recommendedName>
        <fullName evidence="6">Ribonuclease D</fullName>
        <shortName evidence="6">RNase D</shortName>
        <ecNumber evidence="6">3.1.13.5</ecNumber>
    </recommendedName>
</protein>
<dbReference type="AlphaFoldDB" id="A0A8E2QCY8"/>
<evidence type="ECO:0000313" key="9">
    <source>
        <dbReference type="Proteomes" id="UP000235881"/>
    </source>
</evidence>
<dbReference type="GO" id="GO:0000166">
    <property type="term" value="F:nucleotide binding"/>
    <property type="evidence" value="ECO:0007669"/>
    <property type="project" value="InterPro"/>
</dbReference>
<evidence type="ECO:0000256" key="2">
    <source>
        <dbReference type="ARBA" id="ARBA00022694"/>
    </source>
</evidence>
<evidence type="ECO:0000256" key="3">
    <source>
        <dbReference type="ARBA" id="ARBA00022722"/>
    </source>
</evidence>
<dbReference type="SMART" id="SM00341">
    <property type="entry name" value="HRDC"/>
    <property type="match status" value="1"/>
</dbReference>
<dbReference type="SUPFAM" id="SSF47819">
    <property type="entry name" value="HRDC-like"/>
    <property type="match status" value="2"/>
</dbReference>
<dbReference type="InterPro" id="IPR002562">
    <property type="entry name" value="3'-5'_exonuclease_dom"/>
</dbReference>
<comment type="catalytic activity">
    <reaction evidence="6">
        <text>Exonucleolytic cleavage that removes extra residues from the 3'-terminus of tRNA to produce 5'-mononucleotides.</text>
        <dbReference type="EC" id="3.1.13.5"/>
    </reaction>
</comment>
<dbReference type="GO" id="GO:0003676">
    <property type="term" value="F:nucleic acid binding"/>
    <property type="evidence" value="ECO:0007669"/>
    <property type="project" value="InterPro"/>
</dbReference>
<dbReference type="InterPro" id="IPR006292">
    <property type="entry name" value="RNase_D"/>
</dbReference>
<comment type="function">
    <text evidence="6">Exonuclease involved in the 3' processing of various precursor tRNAs. Initiates hydrolysis at the 3'-terminus of an RNA molecule and releases 5'-mononucleotides.</text>
</comment>
<dbReference type="Gene3D" id="3.30.420.10">
    <property type="entry name" value="Ribonuclease H-like superfamily/Ribonuclease H"/>
    <property type="match status" value="1"/>
</dbReference>
<comment type="cofactor">
    <cofactor evidence="6">
        <name>a divalent metal cation</name>
        <dbReference type="ChEBI" id="CHEBI:60240"/>
    </cofactor>
</comment>
<dbReference type="InterPro" id="IPR036397">
    <property type="entry name" value="RNaseH_sf"/>
</dbReference>
<feature type="domain" description="HRDC" evidence="7">
    <location>
        <begin position="241"/>
        <end position="321"/>
    </location>
</feature>
<dbReference type="NCBIfam" id="TIGR01388">
    <property type="entry name" value="rnd"/>
    <property type="match status" value="1"/>
</dbReference>
<evidence type="ECO:0000256" key="6">
    <source>
        <dbReference type="HAMAP-Rule" id="MF_01899"/>
    </source>
</evidence>
<dbReference type="InterPro" id="IPR051086">
    <property type="entry name" value="RNase_D-like"/>
</dbReference>
<name>A0A8E2QCY8_9GAMM</name>
<dbReference type="EC" id="3.1.13.5" evidence="6"/>
<dbReference type="CDD" id="cd06142">
    <property type="entry name" value="RNaseD_exo"/>
    <property type="match status" value="1"/>
</dbReference>
<keyword evidence="5 6" id="KW-0269">Exonuclease</keyword>
<dbReference type="EMBL" id="POUK01000004">
    <property type="protein sequence ID" value="PNF76178.1"/>
    <property type="molecule type" value="Genomic_DNA"/>
</dbReference>
<dbReference type="Pfam" id="PF01612">
    <property type="entry name" value="DNA_pol_A_exo1"/>
    <property type="match status" value="1"/>
</dbReference>
<comment type="caution">
    <text evidence="8">The sequence shown here is derived from an EMBL/GenBank/DDBJ whole genome shotgun (WGS) entry which is preliminary data.</text>
</comment>
<keyword evidence="9" id="KW-1185">Reference proteome</keyword>
<dbReference type="PROSITE" id="PS50967">
    <property type="entry name" value="HRDC"/>
    <property type="match status" value="1"/>
</dbReference>
<evidence type="ECO:0000259" key="7">
    <source>
        <dbReference type="PROSITE" id="PS50967"/>
    </source>
</evidence>
<dbReference type="GO" id="GO:0042780">
    <property type="term" value="P:tRNA 3'-end processing"/>
    <property type="evidence" value="ECO:0007669"/>
    <property type="project" value="UniProtKB-UniRule"/>
</dbReference>
<evidence type="ECO:0000256" key="4">
    <source>
        <dbReference type="ARBA" id="ARBA00022801"/>
    </source>
</evidence>
<dbReference type="GO" id="GO:0005737">
    <property type="term" value="C:cytoplasm"/>
    <property type="evidence" value="ECO:0007669"/>
    <property type="project" value="UniProtKB-SubCell"/>
</dbReference>
<comment type="subcellular location">
    <subcellularLocation>
        <location evidence="6">Cytoplasm</location>
    </subcellularLocation>
</comment>
<dbReference type="SMART" id="SM00474">
    <property type="entry name" value="35EXOc"/>
    <property type="match status" value="1"/>
</dbReference>
<dbReference type="InterPro" id="IPR012337">
    <property type="entry name" value="RNaseH-like_sf"/>
</dbReference>
<dbReference type="InterPro" id="IPR002121">
    <property type="entry name" value="HRDC_dom"/>
</dbReference>
<dbReference type="PANTHER" id="PTHR47649:SF1">
    <property type="entry name" value="RIBONUCLEASE D"/>
    <property type="match status" value="1"/>
</dbReference>
<dbReference type="Pfam" id="PF00570">
    <property type="entry name" value="HRDC"/>
    <property type="match status" value="1"/>
</dbReference>
<keyword evidence="2 6" id="KW-0819">tRNA processing</keyword>
<dbReference type="InterPro" id="IPR010997">
    <property type="entry name" value="HRDC-like_sf"/>
</dbReference>
<keyword evidence="1 6" id="KW-0963">Cytoplasm</keyword>
<dbReference type="SUPFAM" id="SSF53098">
    <property type="entry name" value="Ribonuclease H-like"/>
    <property type="match status" value="1"/>
</dbReference>
<gene>
    <name evidence="6 8" type="primary">rnd</name>
    <name evidence="8" type="ORF">CXK95_12270</name>
</gene>
<keyword evidence="4 6" id="KW-0378">Hydrolase</keyword>
<keyword evidence="3 6" id="KW-0540">Nuclease</keyword>
<evidence type="ECO:0000256" key="1">
    <source>
        <dbReference type="ARBA" id="ARBA00022490"/>
    </source>
</evidence>
<dbReference type="HAMAP" id="MF_01899">
    <property type="entry name" value="RNase_D"/>
    <property type="match status" value="1"/>
</dbReference>
<evidence type="ECO:0000256" key="5">
    <source>
        <dbReference type="ARBA" id="ARBA00022839"/>
    </source>
</evidence>
<reference evidence="8 9" key="1">
    <citation type="submission" date="2018-01" db="EMBL/GenBank/DDBJ databases">
        <title>Denitrification phenotypes of diverse strains of Pseudomonas stutzeri.</title>
        <authorList>
            <person name="Milligan D.A."/>
            <person name="Bergaust L."/>
            <person name="Bakken L.R."/>
            <person name="Frostegard A."/>
        </authorList>
    </citation>
    <scope>NUCLEOTIDE SEQUENCE [LARGE SCALE GENOMIC DNA]</scope>
    <source>
        <strain evidence="8 9">DSM 50238</strain>
    </source>
</reference>
<dbReference type="InterPro" id="IPR044876">
    <property type="entry name" value="HRDC_dom_sf"/>
</dbReference>
<proteinExistence type="inferred from homology"/>
<evidence type="ECO:0000313" key="8">
    <source>
        <dbReference type="EMBL" id="PNF76178.1"/>
    </source>
</evidence>
<organism evidence="8 9">
    <name type="scientific">Stutzerimonas degradans</name>
    <dbReference type="NCBI Taxonomy" id="2968968"/>
    <lineage>
        <taxon>Bacteria</taxon>
        <taxon>Pseudomonadati</taxon>
        <taxon>Pseudomonadota</taxon>
        <taxon>Gammaproteobacteria</taxon>
        <taxon>Pseudomonadales</taxon>
        <taxon>Pseudomonadaceae</taxon>
        <taxon>Stutzerimonas</taxon>
    </lineage>
</organism>
<dbReference type="GO" id="GO:0033890">
    <property type="term" value="F:ribonuclease D activity"/>
    <property type="evidence" value="ECO:0007669"/>
    <property type="project" value="UniProtKB-UniRule"/>
</dbReference>
<dbReference type="Proteomes" id="UP000235881">
    <property type="component" value="Unassembled WGS sequence"/>
</dbReference>
<dbReference type="PANTHER" id="PTHR47649">
    <property type="entry name" value="RIBONUCLEASE D"/>
    <property type="match status" value="1"/>
</dbReference>
<sequence>MNAPGARRPRYILRASFGRAPVVSRIKEGRVAIETQWVLDDAHLARLCAEWRQLPFVALDTEFMRVDTFYPIAGLVQIGDGRCAYLIDPLTVKDWQPFAALLQDTAVVKVLHACGEDLEVLSRLTGQLPAPLFDTQLAGGYLNLGFSMGYSRLVHAVLGLDLPKDETRSDWLQRPLSEMQMRYAAEDVQHLAELYAALLPRLSEDKQRWVVEDGAELVANLQRETDPDEAYREVKQAWRLRPQQLAVLRVLTAWRERQARARNQPRNRILREASLWPLARTQPKDLVTLARIEDMHPRTVRQDGETLLELIRQAAALSAQEWPAALPEPLPLEAASVLKKLRAVGQRTAKELDIAPEIMLRKKILEALLKSGYPDGPYSLPESLRGWRRERMGQALLDVLEKSPS</sequence>